<keyword evidence="3 6" id="KW-0812">Transmembrane</keyword>
<dbReference type="EMBL" id="VDFR01000230">
    <property type="protein sequence ID" value="TNC29401.1"/>
    <property type="molecule type" value="Genomic_DNA"/>
</dbReference>
<accession>A0A5C4MHL4</accession>
<dbReference type="NCBIfam" id="TIGR02454">
    <property type="entry name" value="ECF_T_CbiQ"/>
    <property type="match status" value="1"/>
</dbReference>
<evidence type="ECO:0000256" key="1">
    <source>
        <dbReference type="ARBA" id="ARBA00004651"/>
    </source>
</evidence>
<evidence type="ECO:0000256" key="6">
    <source>
        <dbReference type="SAM" id="Phobius"/>
    </source>
</evidence>
<dbReference type="GO" id="GO:0006824">
    <property type="term" value="P:cobalt ion transport"/>
    <property type="evidence" value="ECO:0007669"/>
    <property type="project" value="InterPro"/>
</dbReference>
<proteinExistence type="predicted"/>
<dbReference type="EMBL" id="VDFR01000129">
    <property type="protein sequence ID" value="TNC37131.1"/>
    <property type="molecule type" value="Genomic_DNA"/>
</dbReference>
<keyword evidence="5 6" id="KW-0472">Membrane</keyword>
<reference evidence="8 9" key="1">
    <citation type="submission" date="2019-05" db="EMBL/GenBank/DDBJ databases">
        <title>Mumia sp. nov., isolated from the intestinal contents of plateau pika (Ochotona curzoniae) in the Qinghai-Tibet plateau of China.</title>
        <authorList>
            <person name="Tian Z."/>
        </authorList>
    </citation>
    <scope>NUCLEOTIDE SEQUENCE [LARGE SCALE GENOMIC DNA]</scope>
    <source>
        <strain evidence="9">527</strain>
        <strain evidence="8">Z527</strain>
    </source>
</reference>
<gene>
    <name evidence="8" type="primary">cbiQ</name>
    <name evidence="8" type="ORF">FHE65_25495</name>
    <name evidence="7" type="ORF">FHE65_33635</name>
</gene>
<dbReference type="GO" id="GO:0043190">
    <property type="term" value="C:ATP-binding cassette (ABC) transporter complex"/>
    <property type="evidence" value="ECO:0007669"/>
    <property type="project" value="InterPro"/>
</dbReference>
<evidence type="ECO:0000256" key="2">
    <source>
        <dbReference type="ARBA" id="ARBA00022475"/>
    </source>
</evidence>
<feature type="transmembrane region" description="Helical" evidence="6">
    <location>
        <begin position="46"/>
        <end position="65"/>
    </location>
</feature>
<sequence length="223" mass="24373">MGGPHRRTLHYPGSSPVHRAPAHVKLLALVGFMLVVVATPGTAYPVFGVYAALLLVVIVVSRVPFTFLLPRMLVELPFVVFALLLPFIATGPTTTFLGLTVSEHGLQAAASLLMKATIGVVASLTLAATTEPHALPSGLARLRLPHEMVQIMAFMIRYVDVVTDEMRRMRIARESRGFRASSFRQWAVLGRTASALFIRSYERGERVHLAMLSRGHDPHGGRS</sequence>
<evidence type="ECO:0000256" key="4">
    <source>
        <dbReference type="ARBA" id="ARBA00022989"/>
    </source>
</evidence>
<evidence type="ECO:0000313" key="7">
    <source>
        <dbReference type="EMBL" id="TNC29401.1"/>
    </source>
</evidence>
<comment type="subcellular location">
    <subcellularLocation>
        <location evidence="1">Cell membrane</location>
        <topology evidence="1">Multi-pass membrane protein</topology>
    </subcellularLocation>
</comment>
<dbReference type="AlphaFoldDB" id="A0A5C4MHL4"/>
<organism evidence="8 9">
    <name type="scientific">Mumia zhuanghuii</name>
    <dbReference type="NCBI Taxonomy" id="2585211"/>
    <lineage>
        <taxon>Bacteria</taxon>
        <taxon>Bacillati</taxon>
        <taxon>Actinomycetota</taxon>
        <taxon>Actinomycetes</taxon>
        <taxon>Propionibacteriales</taxon>
        <taxon>Nocardioidaceae</taxon>
        <taxon>Mumia</taxon>
    </lineage>
</organism>
<dbReference type="InterPro" id="IPR012809">
    <property type="entry name" value="ECF_CbiQ"/>
</dbReference>
<dbReference type="OrthoDB" id="4533at2"/>
<feature type="transmembrane region" description="Helical" evidence="6">
    <location>
        <begin position="77"/>
        <end position="101"/>
    </location>
</feature>
<evidence type="ECO:0000313" key="9">
    <source>
        <dbReference type="Proteomes" id="UP000306740"/>
    </source>
</evidence>
<dbReference type="PANTHER" id="PTHR34857">
    <property type="entry name" value="SLL0384 PROTEIN"/>
    <property type="match status" value="1"/>
</dbReference>
<name>A0A5C4MHL4_9ACTN</name>
<dbReference type="CDD" id="cd16914">
    <property type="entry name" value="EcfT"/>
    <property type="match status" value="1"/>
</dbReference>
<feature type="transmembrane region" description="Helical" evidence="6">
    <location>
        <begin position="20"/>
        <end position="39"/>
    </location>
</feature>
<protein>
    <submittedName>
        <fullName evidence="8">Cobalt ECF transporter T component CbiQ</fullName>
    </submittedName>
</protein>
<dbReference type="Proteomes" id="UP000306740">
    <property type="component" value="Unassembled WGS sequence"/>
</dbReference>
<comment type="caution">
    <text evidence="8">The sequence shown here is derived from an EMBL/GenBank/DDBJ whole genome shotgun (WGS) entry which is preliminary data.</text>
</comment>
<dbReference type="PANTHER" id="PTHR34857:SF2">
    <property type="entry name" value="SLL0384 PROTEIN"/>
    <property type="match status" value="1"/>
</dbReference>
<dbReference type="Pfam" id="PF02361">
    <property type="entry name" value="CbiQ"/>
    <property type="match status" value="1"/>
</dbReference>
<dbReference type="InterPro" id="IPR051611">
    <property type="entry name" value="ECF_transporter_component"/>
</dbReference>
<keyword evidence="2" id="KW-1003">Cell membrane</keyword>
<evidence type="ECO:0000256" key="5">
    <source>
        <dbReference type="ARBA" id="ARBA00023136"/>
    </source>
</evidence>
<dbReference type="InterPro" id="IPR003339">
    <property type="entry name" value="ABC/ECF_trnsptr_transmembrane"/>
</dbReference>
<dbReference type="RefSeq" id="WP_139106839.1">
    <property type="nucleotide sequence ID" value="NZ_VDFR01000129.1"/>
</dbReference>
<evidence type="ECO:0000256" key="3">
    <source>
        <dbReference type="ARBA" id="ARBA00022692"/>
    </source>
</evidence>
<keyword evidence="4 6" id="KW-1133">Transmembrane helix</keyword>
<evidence type="ECO:0000313" key="8">
    <source>
        <dbReference type="EMBL" id="TNC37131.1"/>
    </source>
</evidence>